<organism evidence="2 4">
    <name type="scientific">Rotaria sordida</name>
    <dbReference type="NCBI Taxonomy" id="392033"/>
    <lineage>
        <taxon>Eukaryota</taxon>
        <taxon>Metazoa</taxon>
        <taxon>Spiralia</taxon>
        <taxon>Gnathifera</taxon>
        <taxon>Rotifera</taxon>
        <taxon>Eurotatoria</taxon>
        <taxon>Bdelloidea</taxon>
        <taxon>Philodinida</taxon>
        <taxon>Philodinidae</taxon>
        <taxon>Rotaria</taxon>
    </lineage>
</organism>
<feature type="compositionally biased region" description="Pro residues" evidence="1">
    <location>
        <begin position="24"/>
        <end position="34"/>
    </location>
</feature>
<dbReference type="AlphaFoldDB" id="A0A814YRC8"/>
<dbReference type="Proteomes" id="UP000663854">
    <property type="component" value="Unassembled WGS sequence"/>
</dbReference>
<evidence type="ECO:0000313" key="2">
    <source>
        <dbReference type="EMBL" id="CAF1233595.1"/>
    </source>
</evidence>
<keyword evidence="5" id="KW-1185">Reference proteome</keyword>
<dbReference type="Proteomes" id="UP000663870">
    <property type="component" value="Unassembled WGS sequence"/>
</dbReference>
<evidence type="ECO:0000256" key="1">
    <source>
        <dbReference type="SAM" id="MobiDB-lite"/>
    </source>
</evidence>
<feature type="region of interest" description="Disordered" evidence="1">
    <location>
        <begin position="1"/>
        <end position="69"/>
    </location>
</feature>
<comment type="caution">
    <text evidence="2">The sequence shown here is derived from an EMBL/GenBank/DDBJ whole genome shotgun (WGS) entry which is preliminary data.</text>
</comment>
<protein>
    <submittedName>
        <fullName evidence="2">Uncharacterized protein</fullName>
    </submittedName>
</protein>
<proteinExistence type="predicted"/>
<accession>A0A814YRC8</accession>
<evidence type="ECO:0000313" key="3">
    <source>
        <dbReference type="EMBL" id="CAF1514975.1"/>
    </source>
</evidence>
<dbReference type="EMBL" id="CAJNOH010001596">
    <property type="protein sequence ID" value="CAF1233595.1"/>
    <property type="molecule type" value="Genomic_DNA"/>
</dbReference>
<reference evidence="2" key="1">
    <citation type="submission" date="2021-02" db="EMBL/GenBank/DDBJ databases">
        <authorList>
            <person name="Nowell W R."/>
        </authorList>
    </citation>
    <scope>NUCLEOTIDE SEQUENCE</scope>
</reference>
<sequence>MNSIQRRLKNLNPVPPIHTIETTPPSPPPPPPPQSTTVIDPRSPSANIARTPVDLQTYHLPTAPKMNIK</sequence>
<evidence type="ECO:0000313" key="5">
    <source>
        <dbReference type="Proteomes" id="UP000663870"/>
    </source>
</evidence>
<dbReference type="EMBL" id="CAJNOL010002598">
    <property type="protein sequence ID" value="CAF1514975.1"/>
    <property type="molecule type" value="Genomic_DNA"/>
</dbReference>
<name>A0A814YRC8_9BILA</name>
<evidence type="ECO:0000313" key="4">
    <source>
        <dbReference type="Proteomes" id="UP000663854"/>
    </source>
</evidence>
<gene>
    <name evidence="3" type="ORF">JXQ802_LOCUS41220</name>
    <name evidence="2" type="ORF">PYM288_LOCUS26509</name>
</gene>